<keyword evidence="4" id="KW-0540">Nuclease</keyword>
<dbReference type="Proteomes" id="UP000057088">
    <property type="component" value="Chromosome 1"/>
</dbReference>
<dbReference type="RefSeq" id="WP_061055531.1">
    <property type="nucleotide sequence ID" value="NZ_CABLBX010000004.1"/>
</dbReference>
<evidence type="ECO:0000256" key="4">
    <source>
        <dbReference type="ARBA" id="ARBA00022722"/>
    </source>
</evidence>
<comment type="similarity">
    <text evidence="2">Belongs to the phage GPA family.</text>
</comment>
<keyword evidence="5 9" id="KW-0255">Endonuclease</keyword>
<evidence type="ECO:0000256" key="6">
    <source>
        <dbReference type="ARBA" id="ARBA00022801"/>
    </source>
</evidence>
<gene>
    <name evidence="9" type="ORF">AL536_02645</name>
    <name evidence="10" type="ORF">NCTC11327_04111</name>
</gene>
<keyword evidence="3" id="KW-0235">DNA replication</keyword>
<dbReference type="EMBL" id="UHIP01000002">
    <property type="protein sequence ID" value="SUQ27238.1"/>
    <property type="molecule type" value="Genomic_DNA"/>
</dbReference>
<reference evidence="9" key="2">
    <citation type="submission" date="2018-01" db="EMBL/GenBank/DDBJ databases">
        <title>FDA dAtabase for Regulatory Grade micrObial Sequences (FDA-ARGOS): Supporting development and validation of Infectious Disease Dx tests.</title>
        <authorList>
            <person name="Hoffmann M."/>
            <person name="Allard M."/>
            <person name="Evans P."/>
            <person name="Brown E."/>
            <person name="Tallon L."/>
            <person name="Sadzewicz L."/>
            <person name="Sengamalay N."/>
            <person name="Ott S."/>
            <person name="Godinez A."/>
            <person name="Nagaraj S."/>
            <person name="Vyas G."/>
            <person name="Aluvathingal J."/>
            <person name="Nadendla S."/>
            <person name="Geyer C."/>
            <person name="Sichtig H."/>
        </authorList>
    </citation>
    <scope>NUCLEOTIDE SEQUENCE</scope>
    <source>
        <strain evidence="9">ATCC 33809</strain>
    </source>
</reference>
<keyword evidence="6" id="KW-0378">Hydrolase</keyword>
<evidence type="ECO:0000256" key="5">
    <source>
        <dbReference type="ARBA" id="ARBA00022759"/>
    </source>
</evidence>
<dbReference type="KEGG" id="vfl:AL536_02645"/>
<reference evidence="11" key="1">
    <citation type="submission" date="2015-12" db="EMBL/GenBank/DDBJ databases">
        <title>FDA dAtabase for Regulatory Grade micrObial Sequences (FDA-ARGOS): Supporting development and validation of Infectious Disease Dx tests.</title>
        <authorList>
            <person name="Hoffmann M."/>
            <person name="Allard M."/>
            <person name="Evans P."/>
            <person name="Brown E."/>
            <person name="Tallon L.J."/>
            <person name="Sadzewicz L."/>
            <person name="Sengamalay N."/>
            <person name="Ott S."/>
            <person name="Godinez A."/>
            <person name="Nagaraj S."/>
            <person name="Vyas G."/>
            <person name="Aluvathingal J."/>
            <person name="Nadendla S."/>
            <person name="Geyer C."/>
            <person name="Sichtig H."/>
        </authorList>
    </citation>
    <scope>NUCLEOTIDE SEQUENCE [LARGE SCALE GENOMIC DNA]</scope>
    <source>
        <strain evidence="11">ATCC 33809</strain>
    </source>
</reference>
<dbReference type="GeneID" id="29384068"/>
<dbReference type="GO" id="GO:0016787">
    <property type="term" value="F:hydrolase activity"/>
    <property type="evidence" value="ECO:0007669"/>
    <property type="project" value="UniProtKB-KW"/>
</dbReference>
<dbReference type="GO" id="GO:0006260">
    <property type="term" value="P:DNA replication"/>
    <property type="evidence" value="ECO:0007669"/>
    <property type="project" value="UniProtKB-KW"/>
</dbReference>
<evidence type="ECO:0000256" key="3">
    <source>
        <dbReference type="ARBA" id="ARBA00022705"/>
    </source>
</evidence>
<name>A0AAX2LVG9_VIBFL</name>
<dbReference type="GO" id="GO:0004519">
    <property type="term" value="F:endonuclease activity"/>
    <property type="evidence" value="ECO:0007669"/>
    <property type="project" value="UniProtKB-KW"/>
</dbReference>
<accession>A0AAX2LVG9</accession>
<feature type="domain" description="Replication gene A protein-like" evidence="8">
    <location>
        <begin position="205"/>
        <end position="527"/>
    </location>
</feature>
<evidence type="ECO:0000256" key="7">
    <source>
        <dbReference type="SAM" id="MobiDB-lite"/>
    </source>
</evidence>
<dbReference type="EMBL" id="CP014034">
    <property type="protein sequence ID" value="AMF92396.1"/>
    <property type="molecule type" value="Genomic_DNA"/>
</dbReference>
<evidence type="ECO:0000313" key="10">
    <source>
        <dbReference type="EMBL" id="SUQ27238.1"/>
    </source>
</evidence>
<feature type="region of interest" description="Disordered" evidence="7">
    <location>
        <begin position="852"/>
        <end position="876"/>
    </location>
</feature>
<evidence type="ECO:0000256" key="1">
    <source>
        <dbReference type="ARBA" id="ARBA00003293"/>
    </source>
</evidence>
<evidence type="ECO:0000313" key="12">
    <source>
        <dbReference type="Proteomes" id="UP000254626"/>
    </source>
</evidence>
<evidence type="ECO:0000313" key="9">
    <source>
        <dbReference type="EMBL" id="AMF92396.1"/>
    </source>
</evidence>
<evidence type="ECO:0000256" key="2">
    <source>
        <dbReference type="ARBA" id="ARBA00009260"/>
    </source>
</evidence>
<dbReference type="Proteomes" id="UP000254626">
    <property type="component" value="Unassembled WGS sequence"/>
</dbReference>
<dbReference type="InterPro" id="IPR008766">
    <property type="entry name" value="Replication_gene_A-like"/>
</dbReference>
<dbReference type="AlphaFoldDB" id="A0AAX2LVG9"/>
<comment type="function">
    <text evidence="1">Possible endonuclease which induces a single-strand cut and initiates DNA replication.</text>
</comment>
<evidence type="ECO:0000313" key="11">
    <source>
        <dbReference type="Proteomes" id="UP000057088"/>
    </source>
</evidence>
<proteinExistence type="inferred from homology"/>
<keyword evidence="11" id="KW-1185">Reference proteome</keyword>
<reference evidence="10 12" key="3">
    <citation type="submission" date="2018-06" db="EMBL/GenBank/DDBJ databases">
        <authorList>
            <consortium name="Pathogen Informatics"/>
            <person name="Doyle S."/>
        </authorList>
    </citation>
    <scope>NUCLEOTIDE SEQUENCE [LARGE SCALE GENOMIC DNA]</scope>
    <source>
        <strain evidence="10 12">NCTC11327</strain>
    </source>
</reference>
<evidence type="ECO:0000259" key="8">
    <source>
        <dbReference type="Pfam" id="PF05840"/>
    </source>
</evidence>
<organism evidence="10 12">
    <name type="scientific">Vibrio fluvialis</name>
    <dbReference type="NCBI Taxonomy" id="676"/>
    <lineage>
        <taxon>Bacteria</taxon>
        <taxon>Pseudomonadati</taxon>
        <taxon>Pseudomonadota</taxon>
        <taxon>Gammaproteobacteria</taxon>
        <taxon>Vibrionales</taxon>
        <taxon>Vibrionaceae</taxon>
        <taxon>Vibrio</taxon>
    </lineage>
</organism>
<dbReference type="Pfam" id="PF05840">
    <property type="entry name" value="Phage_GPA"/>
    <property type="match status" value="1"/>
</dbReference>
<sequence>MENLKVPAEIDLYEFPWQAPLTEVEAGCFGDRRFNEVIQPESLSVLERKLFEANPDDFAWAQSRIQDLPDYLTKYFVTRYISVFEKLGRKEANIYLRERMAPATERAQKVLEKYSKLPTTQKVAMFSKEFESGDNAFASVYFTEHSLPEDFQRPQLSFDFDQAEKHTKPEKNRSVAELEPDELRDMAFKLSQIASARHQRFAASAIKEVKADLAKREVKASESKIGEIAVVNTYHKLAAFVNEFGIKAPRKRKKQTELTALNDISRMLDEKWWRGRLVHIRKIMREHLAIAMGQVSYKASPYASWDCVREHQEQQKANYEYIKQRKLIDEITGEEADLWDMAKKSLSNPAIRRHELMVRCSGCEDIGNELELQGLFLTLTSPSKYHNSYKKGGFIDHWNGASPRDTQAYLNNVWQRIRAKLGRDEIRWFGVRVAEPHHDGTPHWHLLIWVKPEDVAQVRDVFISYAVEEDKEELYPQFDRNPKRAEKKQAFHGPFNYKPRCDFGYIDPAKGTATGYIAKYISKNIDGFAMDDEISDETGKPVKDMAKNVSAWKSRWAIRQFQFFGGAPVTTYRELRRFANNDKASFNQYLTQLNYEELLTIYEELDIREGRKLIGPPIPAELIRRHKKFDSKYLFVLLTQVYQADLEHENGTVTEVMKAADRGQWRDYIMGQGGPFVKRADLLITNVYEELPFASPHGETVRKLDGFDASGVFIKTRLRVWTIKQKPKVSDDAEAIAQGSAATVIGGPAASRSSVNNCTEPREDQVSDQLTRLLAPERRKANKPPNIDEAALAALRKGSSIRIDDERSIQIRPAEVDEYGEKRPAQLVEVSRVPADDLSWMNFEGWDEVLAQPETEEYQQPDLSFFPELEDDWPLA</sequence>
<protein>
    <submittedName>
        <fullName evidence="10">Phage protein</fullName>
    </submittedName>
    <submittedName>
        <fullName evidence="9">Replication endonuclease</fullName>
    </submittedName>
</protein>